<proteinExistence type="predicted"/>
<feature type="transmembrane region" description="Helical" evidence="1">
    <location>
        <begin position="6"/>
        <end position="28"/>
    </location>
</feature>
<evidence type="ECO:0000313" key="3">
    <source>
        <dbReference type="Proteomes" id="UP000595897"/>
    </source>
</evidence>
<keyword evidence="1" id="KW-0812">Transmembrane</keyword>
<evidence type="ECO:0000313" key="2">
    <source>
        <dbReference type="EMBL" id="BCN30451.1"/>
    </source>
</evidence>
<accession>A0A7R7EKV7</accession>
<name>A0A7R7EKV7_9FIRM</name>
<dbReference type="KEGG" id="ahb:bsdtb5_17460"/>
<keyword evidence="1" id="KW-0472">Membrane</keyword>
<evidence type="ECO:0000256" key="1">
    <source>
        <dbReference type="SAM" id="Phobius"/>
    </source>
</evidence>
<protein>
    <submittedName>
        <fullName evidence="2">Uncharacterized protein</fullName>
    </submittedName>
</protein>
<sequence length="53" mass="6079">MSLFSLSIAIFTVVDPISIPIVLFVIVISYTANAVYLPLDIFQYRYYAFSNIR</sequence>
<dbReference type="Proteomes" id="UP000595897">
    <property type="component" value="Chromosome"/>
</dbReference>
<organism evidence="2 3">
    <name type="scientific">Anaeromicropila herbilytica</name>
    <dbReference type="NCBI Taxonomy" id="2785025"/>
    <lineage>
        <taxon>Bacteria</taxon>
        <taxon>Bacillati</taxon>
        <taxon>Bacillota</taxon>
        <taxon>Clostridia</taxon>
        <taxon>Lachnospirales</taxon>
        <taxon>Lachnospiraceae</taxon>
        <taxon>Anaeromicropila</taxon>
    </lineage>
</organism>
<keyword evidence="3" id="KW-1185">Reference proteome</keyword>
<reference evidence="2 3" key="1">
    <citation type="submission" date="2020-11" db="EMBL/GenBank/DDBJ databases">
        <title>Draft genome sequencing of a Lachnospiraceae strain isolated from anoxic soil subjected to BSD treatment.</title>
        <authorList>
            <person name="Uek A."/>
            <person name="Tonouchi A."/>
        </authorList>
    </citation>
    <scope>NUCLEOTIDE SEQUENCE [LARGE SCALE GENOMIC DNA]</scope>
    <source>
        <strain evidence="2 3">TB5</strain>
    </source>
</reference>
<dbReference type="AlphaFoldDB" id="A0A7R7EKV7"/>
<keyword evidence="1" id="KW-1133">Transmembrane helix</keyword>
<dbReference type="EMBL" id="AP024169">
    <property type="protein sequence ID" value="BCN30451.1"/>
    <property type="molecule type" value="Genomic_DNA"/>
</dbReference>
<gene>
    <name evidence="2" type="ORF">bsdtb5_17460</name>
</gene>